<evidence type="ECO:0000313" key="8">
    <source>
        <dbReference type="Proteomes" id="UP000315751"/>
    </source>
</evidence>
<dbReference type="SUPFAM" id="SSF88946">
    <property type="entry name" value="Sigma2 domain of RNA polymerase sigma factors"/>
    <property type="match status" value="1"/>
</dbReference>
<dbReference type="SUPFAM" id="SSF88659">
    <property type="entry name" value="Sigma3 and sigma4 domains of RNA polymerase sigma factors"/>
    <property type="match status" value="1"/>
</dbReference>
<dbReference type="Pfam" id="PF04542">
    <property type="entry name" value="Sigma70_r2"/>
    <property type="match status" value="1"/>
</dbReference>
<dbReference type="InterPro" id="IPR013324">
    <property type="entry name" value="RNA_pol_sigma_r3/r4-like"/>
</dbReference>
<comment type="similarity">
    <text evidence="1">Belongs to the sigma-70 factor family. ECF subfamily.</text>
</comment>
<evidence type="ECO:0000256" key="1">
    <source>
        <dbReference type="ARBA" id="ARBA00010641"/>
    </source>
</evidence>
<evidence type="ECO:0000259" key="5">
    <source>
        <dbReference type="Pfam" id="PF04542"/>
    </source>
</evidence>
<dbReference type="InterPro" id="IPR000792">
    <property type="entry name" value="Tscrpt_reg_LuxR_C"/>
</dbReference>
<dbReference type="InterPro" id="IPR014284">
    <property type="entry name" value="RNA_pol_sigma-70_dom"/>
</dbReference>
<dbReference type="GO" id="GO:0016987">
    <property type="term" value="F:sigma factor activity"/>
    <property type="evidence" value="ECO:0007669"/>
    <property type="project" value="UniProtKB-KW"/>
</dbReference>
<dbReference type="PANTHER" id="PTHR43133">
    <property type="entry name" value="RNA POLYMERASE ECF-TYPE SIGMA FACTO"/>
    <property type="match status" value="1"/>
</dbReference>
<evidence type="ECO:0000313" key="7">
    <source>
        <dbReference type="EMBL" id="TWB38583.1"/>
    </source>
</evidence>
<keyword evidence="3" id="KW-0731">Sigma factor</keyword>
<name>A0A560GX05_9PROT</name>
<dbReference type="InterPro" id="IPR007627">
    <property type="entry name" value="RNA_pol_sigma70_r2"/>
</dbReference>
<keyword evidence="8" id="KW-1185">Reference proteome</keyword>
<sequence length="174" mass="19238">MAAEMGPTRMLSLGYPDIVADLLAGNRRLLAFIRNRIRNPAEADDVYQETMLRMLERVREGDVRQPVPYALRVAHSVILDRVDTPVQEPLADDLPCASPAPDQVVSGRQRLAALTSALRALPPQRREVVVRRRLKGQSRQEIARAMGISEETVKKHLTRALAQLAAVMGEDGAA</sequence>
<dbReference type="Proteomes" id="UP000315751">
    <property type="component" value="Unassembled WGS sequence"/>
</dbReference>
<dbReference type="InterPro" id="IPR013249">
    <property type="entry name" value="RNA_pol_sigma70_r4_t2"/>
</dbReference>
<dbReference type="AlphaFoldDB" id="A0A560GX05"/>
<feature type="domain" description="RNA polymerase sigma-70 region 2" evidence="5">
    <location>
        <begin position="27"/>
        <end position="82"/>
    </location>
</feature>
<protein>
    <submittedName>
        <fullName evidence="7">RNA polymerase sigma-70 factor (ECF subfamily)</fullName>
    </submittedName>
</protein>
<evidence type="ECO:0000256" key="3">
    <source>
        <dbReference type="ARBA" id="ARBA00023082"/>
    </source>
</evidence>
<dbReference type="InterPro" id="IPR039425">
    <property type="entry name" value="RNA_pol_sigma-70-like"/>
</dbReference>
<comment type="caution">
    <text evidence="7">The sequence shown here is derived from an EMBL/GenBank/DDBJ whole genome shotgun (WGS) entry which is preliminary data.</text>
</comment>
<dbReference type="Pfam" id="PF08281">
    <property type="entry name" value="Sigma70_r4_2"/>
    <property type="match status" value="1"/>
</dbReference>
<dbReference type="NCBIfam" id="TIGR02937">
    <property type="entry name" value="sigma70-ECF"/>
    <property type="match status" value="1"/>
</dbReference>
<feature type="domain" description="RNA polymerase sigma factor 70 region 4 type 2" evidence="6">
    <location>
        <begin position="112"/>
        <end position="164"/>
    </location>
</feature>
<dbReference type="InterPro" id="IPR036388">
    <property type="entry name" value="WH-like_DNA-bd_sf"/>
</dbReference>
<proteinExistence type="inferred from homology"/>
<dbReference type="InterPro" id="IPR013325">
    <property type="entry name" value="RNA_pol_sigma_r2"/>
</dbReference>
<dbReference type="Gene3D" id="1.10.1740.10">
    <property type="match status" value="1"/>
</dbReference>
<dbReference type="EMBL" id="VITR01000012">
    <property type="protein sequence ID" value="TWB38583.1"/>
    <property type="molecule type" value="Genomic_DNA"/>
</dbReference>
<dbReference type="Gene3D" id="1.10.10.10">
    <property type="entry name" value="Winged helix-like DNA-binding domain superfamily/Winged helix DNA-binding domain"/>
    <property type="match status" value="1"/>
</dbReference>
<gene>
    <name evidence="7" type="ORF">FBZ90_11272</name>
</gene>
<dbReference type="PANTHER" id="PTHR43133:SF63">
    <property type="entry name" value="RNA POLYMERASE SIGMA FACTOR FECI-RELATED"/>
    <property type="match status" value="1"/>
</dbReference>
<evidence type="ECO:0000259" key="6">
    <source>
        <dbReference type="Pfam" id="PF08281"/>
    </source>
</evidence>
<keyword evidence="2" id="KW-0805">Transcription regulation</keyword>
<dbReference type="GO" id="GO:0006352">
    <property type="term" value="P:DNA-templated transcription initiation"/>
    <property type="evidence" value="ECO:0007669"/>
    <property type="project" value="InterPro"/>
</dbReference>
<keyword evidence="4" id="KW-0804">Transcription</keyword>
<dbReference type="GO" id="GO:0003677">
    <property type="term" value="F:DNA binding"/>
    <property type="evidence" value="ECO:0007669"/>
    <property type="project" value="InterPro"/>
</dbReference>
<evidence type="ECO:0000256" key="4">
    <source>
        <dbReference type="ARBA" id="ARBA00023163"/>
    </source>
</evidence>
<organism evidence="7 8">
    <name type="scientific">Nitrospirillum amazonense</name>
    <dbReference type="NCBI Taxonomy" id="28077"/>
    <lineage>
        <taxon>Bacteria</taxon>
        <taxon>Pseudomonadati</taxon>
        <taxon>Pseudomonadota</taxon>
        <taxon>Alphaproteobacteria</taxon>
        <taxon>Rhodospirillales</taxon>
        <taxon>Azospirillaceae</taxon>
        <taxon>Nitrospirillum</taxon>
    </lineage>
</organism>
<dbReference type="PRINTS" id="PR00038">
    <property type="entry name" value="HTHLUXR"/>
</dbReference>
<accession>A0A560GX05</accession>
<reference evidence="7 8" key="1">
    <citation type="submission" date="2019-06" db="EMBL/GenBank/DDBJ databases">
        <title>Genomic Encyclopedia of Type Strains, Phase IV (KMG-V): Genome sequencing to study the core and pangenomes of soil and plant-associated prokaryotes.</title>
        <authorList>
            <person name="Whitman W."/>
        </authorList>
    </citation>
    <scope>NUCLEOTIDE SEQUENCE [LARGE SCALE GENOMIC DNA]</scope>
    <source>
        <strain evidence="7 8">BR 11622</strain>
    </source>
</reference>
<evidence type="ECO:0000256" key="2">
    <source>
        <dbReference type="ARBA" id="ARBA00023015"/>
    </source>
</evidence>